<proteinExistence type="inferred from homology"/>
<evidence type="ECO:0000256" key="4">
    <source>
        <dbReference type="SAM" id="SignalP"/>
    </source>
</evidence>
<dbReference type="GO" id="GO:0004556">
    <property type="term" value="F:alpha-amylase activity"/>
    <property type="evidence" value="ECO:0007669"/>
    <property type="project" value="InterPro"/>
</dbReference>
<dbReference type="GO" id="GO:2001070">
    <property type="term" value="F:starch binding"/>
    <property type="evidence" value="ECO:0007669"/>
    <property type="project" value="InterPro"/>
</dbReference>
<dbReference type="PANTHER" id="PTHR10357">
    <property type="entry name" value="ALPHA-AMYLASE FAMILY MEMBER"/>
    <property type="match status" value="1"/>
</dbReference>
<dbReference type="InterPro" id="IPR006047">
    <property type="entry name" value="GH13_cat_dom"/>
</dbReference>
<dbReference type="SUPFAM" id="SSF51445">
    <property type="entry name" value="(Trans)glycosidases"/>
    <property type="match status" value="1"/>
</dbReference>
<dbReference type="Proteomes" id="UP000248553">
    <property type="component" value="Unassembled WGS sequence"/>
</dbReference>
<dbReference type="InterPro" id="IPR002044">
    <property type="entry name" value="CBM20"/>
</dbReference>
<name>A0A328BVM9_9BACT</name>
<sequence length="852" mass="91618">MKHLYLAAWLLLGSLGAHAVPLTFRVDMSQQTVASTGVHVAGNFQAAAGFGGDWNPATTLLTDPDNDRIYEVTVDVPAGQYLYKFVNGNAWGGAELPPASCGVADGGGNVNRQATLGSTALRLPAVPFGGCPTLVTFQVNMRGLTVPRAGVHVMGNFQTLAGYATNWDPTAIALTDNNGDDIYEAQVALPAPGRFLYRFVNGTAATAAETVPATCGVDDGRSTGTLARVLNATGAVNTAPAVCFNTCQNCGPSLDTYATHWWNDAVFYEVFVRSFYDSNGDGKGDFAGLTQKLDYLNDGNPNTTADLGVTALWLMPMMESPSYHGYDVTDYKATEADYGTMAEFEAFMAAAHQRGIKVIIDLVLNHSSDQHPWFQQAAGSATSPYRDWYRWSATNPGGLGWYPRGGSYYYGYFWSGMPDLNWRNPQLKAAMWDASRFWLRKGVDGYRLDAVKYLVENGTTIENTPETFSVLEEFHDSVRAVNPQAFTIGEAWSSTPQVVPYVVNQRLDACFEFDLSAAIVSSLNAGSATALRTQLAAVDAAYPRLQYGTFLSNHDQNRIFGTLGNDLARMKQAAALYLTMPGVPFLYYGEEVGLLGAGLDEDKRKPMQWTAGTNAGFTSGTPWRALNSNYPQFNVATAQADPASLLNHYKKLIGLRTGQAALRKGYYLPVTTPAPGTLLSYARVFGQEAVVMVSNLGGTAATGTTLALPLSTLRAGTYQVTELYSGQAAGTVTLDAQGGVGGWAVNLPALGANQTWLLRLTSTTTAAKTAQAGLNLQLYPNPAARQVRLALQGAPAGPAQVQVYDGQGRRLRTVDFQGLQHTLDTSTWAEGVYFLRVQAGRAVGVQRLVVTH</sequence>
<dbReference type="Pfam" id="PF18962">
    <property type="entry name" value="Por_Secre_tail"/>
    <property type="match status" value="1"/>
</dbReference>
<feature type="domain" description="CBM20" evidence="6">
    <location>
        <begin position="132"/>
        <end position="221"/>
    </location>
</feature>
<keyword evidence="4" id="KW-0732">Signal</keyword>
<dbReference type="Pfam" id="PF22058">
    <property type="entry name" value="X25_BaPul_like"/>
    <property type="match status" value="1"/>
</dbReference>
<dbReference type="SMART" id="SM01065">
    <property type="entry name" value="CBM_2"/>
    <property type="match status" value="2"/>
</dbReference>
<evidence type="ECO:0008006" key="9">
    <source>
        <dbReference type="Google" id="ProtNLM"/>
    </source>
</evidence>
<organism evidence="7 8">
    <name type="scientific">Hymenobacter edaphi</name>
    <dbReference type="NCBI Taxonomy" id="2211146"/>
    <lineage>
        <taxon>Bacteria</taxon>
        <taxon>Pseudomonadati</taxon>
        <taxon>Bacteroidota</taxon>
        <taxon>Cytophagia</taxon>
        <taxon>Cytophagales</taxon>
        <taxon>Hymenobacteraceae</taxon>
        <taxon>Hymenobacter</taxon>
    </lineage>
</organism>
<dbReference type="GO" id="GO:0043169">
    <property type="term" value="F:cation binding"/>
    <property type="evidence" value="ECO:0007669"/>
    <property type="project" value="InterPro"/>
</dbReference>
<dbReference type="InterPro" id="IPR014756">
    <property type="entry name" value="Ig_E-set"/>
</dbReference>
<evidence type="ECO:0000259" key="5">
    <source>
        <dbReference type="SMART" id="SM00642"/>
    </source>
</evidence>
<dbReference type="Gene3D" id="2.60.40.10">
    <property type="entry name" value="Immunoglobulins"/>
    <property type="match status" value="2"/>
</dbReference>
<dbReference type="NCBIfam" id="TIGR04183">
    <property type="entry name" value="Por_Secre_tail"/>
    <property type="match status" value="1"/>
</dbReference>
<dbReference type="PANTHER" id="PTHR10357:SF179">
    <property type="entry name" value="NEUTRAL AND BASIC AMINO ACID TRANSPORT PROTEIN RBAT"/>
    <property type="match status" value="1"/>
</dbReference>
<feature type="signal peptide" evidence="4">
    <location>
        <begin position="1"/>
        <end position="19"/>
    </location>
</feature>
<dbReference type="OrthoDB" id="9806009at2"/>
<protein>
    <recommendedName>
        <fullName evidence="9">Alpha-amylase</fullName>
    </recommendedName>
</protein>
<dbReference type="SMART" id="SM00642">
    <property type="entry name" value="Aamy"/>
    <property type="match status" value="1"/>
</dbReference>
<evidence type="ECO:0000256" key="1">
    <source>
        <dbReference type="ARBA" id="ARBA00008061"/>
    </source>
</evidence>
<dbReference type="Gene3D" id="3.20.20.80">
    <property type="entry name" value="Glycosidases"/>
    <property type="match status" value="1"/>
</dbReference>
<evidence type="ECO:0000256" key="2">
    <source>
        <dbReference type="ARBA" id="ARBA00022837"/>
    </source>
</evidence>
<accession>A0A328BVM9</accession>
<dbReference type="SUPFAM" id="SSF49452">
    <property type="entry name" value="Starch-binding domain-like"/>
    <property type="match status" value="1"/>
</dbReference>
<dbReference type="Gene3D" id="3.90.400.10">
    <property type="entry name" value="Oligo-1,6-glucosidase, Domain 2"/>
    <property type="match status" value="1"/>
</dbReference>
<dbReference type="PRINTS" id="PR00110">
    <property type="entry name" value="ALPHAAMYLASE"/>
</dbReference>
<dbReference type="InterPro" id="IPR054409">
    <property type="entry name" value="X25_BaPul-like"/>
</dbReference>
<evidence type="ECO:0000313" key="7">
    <source>
        <dbReference type="EMBL" id="RAK70571.1"/>
    </source>
</evidence>
<dbReference type="GO" id="GO:0009313">
    <property type="term" value="P:oligosaccharide catabolic process"/>
    <property type="evidence" value="ECO:0007669"/>
    <property type="project" value="TreeGrafter"/>
</dbReference>
<dbReference type="InterPro" id="IPR017853">
    <property type="entry name" value="GH"/>
</dbReference>
<evidence type="ECO:0000256" key="3">
    <source>
        <dbReference type="RuleBase" id="RU003615"/>
    </source>
</evidence>
<keyword evidence="8" id="KW-1185">Reference proteome</keyword>
<feature type="domain" description="CBM20" evidence="6">
    <location>
        <begin position="19"/>
        <end position="112"/>
    </location>
</feature>
<reference evidence="8" key="1">
    <citation type="submission" date="2018-05" db="EMBL/GenBank/DDBJ databases">
        <authorList>
            <person name="Nie L."/>
        </authorList>
    </citation>
    <scope>NUCLEOTIDE SEQUENCE [LARGE SCALE GENOMIC DNA]</scope>
    <source>
        <strain evidence="8">NL</strain>
    </source>
</reference>
<feature type="domain" description="Glycosyl hydrolase family 13 catalytic" evidence="5">
    <location>
        <begin position="269"/>
        <end position="656"/>
    </location>
</feature>
<dbReference type="SUPFAM" id="SSF81296">
    <property type="entry name" value="E set domains"/>
    <property type="match status" value="1"/>
</dbReference>
<dbReference type="InterPro" id="IPR013784">
    <property type="entry name" value="Carb-bd-like_fold"/>
</dbReference>
<dbReference type="AlphaFoldDB" id="A0A328BVM9"/>
<comment type="similarity">
    <text evidence="1 3">Belongs to the glycosyl hydrolase 13 family.</text>
</comment>
<comment type="caution">
    <text evidence="7">The sequence shown here is derived from an EMBL/GenBank/DDBJ whole genome shotgun (WGS) entry which is preliminary data.</text>
</comment>
<dbReference type="Pfam" id="PF00128">
    <property type="entry name" value="Alpha-amylase"/>
    <property type="match status" value="1"/>
</dbReference>
<dbReference type="CDD" id="cd11316">
    <property type="entry name" value="AmyAc_bac2_AmyA"/>
    <property type="match status" value="1"/>
</dbReference>
<dbReference type="InterPro" id="IPR045857">
    <property type="entry name" value="O16G_dom_2"/>
</dbReference>
<evidence type="ECO:0000259" key="6">
    <source>
        <dbReference type="SMART" id="SM01065"/>
    </source>
</evidence>
<keyword evidence="2" id="KW-0106">Calcium</keyword>
<dbReference type="EMBL" id="QHKM01000001">
    <property type="protein sequence ID" value="RAK70571.1"/>
    <property type="molecule type" value="Genomic_DNA"/>
</dbReference>
<dbReference type="InterPro" id="IPR013783">
    <property type="entry name" value="Ig-like_fold"/>
</dbReference>
<gene>
    <name evidence="7" type="ORF">DLM85_06985</name>
</gene>
<dbReference type="InterPro" id="IPR026444">
    <property type="entry name" value="Secre_tail"/>
</dbReference>
<dbReference type="RefSeq" id="WP_111477321.1">
    <property type="nucleotide sequence ID" value="NZ_QHKM01000001.1"/>
</dbReference>
<evidence type="ECO:0000313" key="8">
    <source>
        <dbReference type="Proteomes" id="UP000248553"/>
    </source>
</evidence>
<feature type="chain" id="PRO_5016387004" description="Alpha-amylase" evidence="4">
    <location>
        <begin position="20"/>
        <end position="852"/>
    </location>
</feature>
<dbReference type="InterPro" id="IPR006046">
    <property type="entry name" value="Alpha_amylase"/>
</dbReference>